<dbReference type="AlphaFoldDB" id="A0A803N4U7"/>
<reference evidence="7" key="1">
    <citation type="journal article" date="2017" name="Nature">
        <title>The genome of Chenopodium quinoa.</title>
        <authorList>
            <person name="Jarvis D.E."/>
            <person name="Ho Y.S."/>
            <person name="Lightfoot D.J."/>
            <person name="Schmoeckel S.M."/>
            <person name="Li B."/>
            <person name="Borm T.J.A."/>
            <person name="Ohyanagi H."/>
            <person name="Mineta K."/>
            <person name="Michell C.T."/>
            <person name="Saber N."/>
            <person name="Kharbatia N.M."/>
            <person name="Rupper R.R."/>
            <person name="Sharp A.R."/>
            <person name="Dally N."/>
            <person name="Boughton B.A."/>
            <person name="Woo Y.H."/>
            <person name="Gao G."/>
            <person name="Schijlen E.G.W.M."/>
            <person name="Guo X."/>
            <person name="Momin A.A."/>
            <person name="Negrao S."/>
            <person name="Al-Babili S."/>
            <person name="Gehring C."/>
            <person name="Roessner U."/>
            <person name="Jung C."/>
            <person name="Murphy K."/>
            <person name="Arold S.T."/>
            <person name="Gojobori T."/>
            <person name="van der Linden C.G."/>
            <person name="van Loo E.N."/>
            <person name="Jellen E.N."/>
            <person name="Maughan P.J."/>
            <person name="Tester M."/>
        </authorList>
    </citation>
    <scope>NUCLEOTIDE SEQUENCE [LARGE SCALE GENOMIC DNA]</scope>
    <source>
        <strain evidence="7">cv. PI 614886</strain>
    </source>
</reference>
<name>A0A803N4U7_CHEQI</name>
<dbReference type="GO" id="GO:0000981">
    <property type="term" value="F:DNA-binding transcription factor activity, RNA polymerase II-specific"/>
    <property type="evidence" value="ECO:0007669"/>
    <property type="project" value="InterPro"/>
</dbReference>
<dbReference type="SUPFAM" id="SSF55455">
    <property type="entry name" value="SRF-like"/>
    <property type="match status" value="1"/>
</dbReference>
<dbReference type="Gramene" id="AUR62040464-RA">
    <property type="protein sequence ID" value="AUR62040464-RA:cds"/>
    <property type="gene ID" value="AUR62040464"/>
</dbReference>
<dbReference type="InterPro" id="IPR036879">
    <property type="entry name" value="TF_MADSbox_sf"/>
</dbReference>
<dbReference type="PANTHER" id="PTHR48019">
    <property type="entry name" value="SERUM RESPONSE FACTOR HOMOLOG"/>
    <property type="match status" value="1"/>
</dbReference>
<dbReference type="Pfam" id="PF00319">
    <property type="entry name" value="SRF-TF"/>
    <property type="match status" value="1"/>
</dbReference>
<keyword evidence="8" id="KW-1185">Reference proteome</keyword>
<dbReference type="SMART" id="SM00432">
    <property type="entry name" value="MADS"/>
    <property type="match status" value="1"/>
</dbReference>
<evidence type="ECO:0000256" key="4">
    <source>
        <dbReference type="ARBA" id="ARBA00023163"/>
    </source>
</evidence>
<sequence>MGRAKLARVFIENQKKRNTSFRQKKRTLIKKAREFSILCDVPVCVIVFPFVEGNKKVVQPEIFSYKGEQEPQEIVNSDDSTANNPELGREMINRYLAYPKDFQKSKRSLNLSDVLKDVNVEKSSSIDQDLHNYTNLSKFTNDQLIELLGKLDHKIDSVKSRIDVIKNVSKNDGFDAKQQEIEVLSDDDGFLLSDLDMDLDYDAMFEDLKGLTTPGYEGFYNLDMMGVTPNCIEIDQGSRFADNYPLQCALMMGTTPSPTNNTDNNHGSRFADNYLLECIPMISTTLTNNTDNNQESIFDGNYPLQGAPMMGTTSTSYTDNNQGFLQCVPMMGTTSTSYTDNNQGSSYADSYPLQCAPMMGITSTSYTDKNQGLSYADSYPLQCAPMMGITSTSYTDKNQGLSYADSYPLQCAPMMGTTSTSYTDNNQGSDNYPLQGNSMMVHSIYNNGDLGPQFADNYPLQCNLMMNRSIYNADLGQRFVDNCLLQHGYPMIGHAV</sequence>
<comment type="subcellular location">
    <subcellularLocation>
        <location evidence="1">Nucleus</location>
    </subcellularLocation>
</comment>
<organism evidence="7 8">
    <name type="scientific">Chenopodium quinoa</name>
    <name type="common">Quinoa</name>
    <dbReference type="NCBI Taxonomy" id="63459"/>
    <lineage>
        <taxon>Eukaryota</taxon>
        <taxon>Viridiplantae</taxon>
        <taxon>Streptophyta</taxon>
        <taxon>Embryophyta</taxon>
        <taxon>Tracheophyta</taxon>
        <taxon>Spermatophyta</taxon>
        <taxon>Magnoliopsida</taxon>
        <taxon>eudicotyledons</taxon>
        <taxon>Gunneridae</taxon>
        <taxon>Pentapetalae</taxon>
        <taxon>Caryophyllales</taxon>
        <taxon>Chenopodiaceae</taxon>
        <taxon>Chenopodioideae</taxon>
        <taxon>Atripliceae</taxon>
        <taxon>Chenopodium</taxon>
    </lineage>
</organism>
<dbReference type="CDD" id="cd00266">
    <property type="entry name" value="MADS_SRF_like"/>
    <property type="match status" value="1"/>
</dbReference>
<dbReference type="Proteomes" id="UP000596660">
    <property type="component" value="Unplaced"/>
</dbReference>
<reference evidence="7" key="2">
    <citation type="submission" date="2021-03" db="UniProtKB">
        <authorList>
            <consortium name="EnsemblPlants"/>
        </authorList>
    </citation>
    <scope>IDENTIFICATION</scope>
</reference>
<dbReference type="PROSITE" id="PS50066">
    <property type="entry name" value="MADS_BOX_2"/>
    <property type="match status" value="1"/>
</dbReference>
<protein>
    <recommendedName>
        <fullName evidence="6">MADS-box domain-containing protein</fullName>
    </recommendedName>
</protein>
<evidence type="ECO:0000256" key="2">
    <source>
        <dbReference type="ARBA" id="ARBA00023015"/>
    </source>
</evidence>
<keyword evidence="4" id="KW-0804">Transcription</keyword>
<dbReference type="InterPro" id="IPR002100">
    <property type="entry name" value="TF_MADSbox"/>
</dbReference>
<evidence type="ECO:0000259" key="6">
    <source>
        <dbReference type="PROSITE" id="PS50066"/>
    </source>
</evidence>
<dbReference type="EnsemblPlants" id="AUR62040464-RA">
    <property type="protein sequence ID" value="AUR62040464-RA:cds"/>
    <property type="gene ID" value="AUR62040464"/>
</dbReference>
<dbReference type="InterPro" id="IPR050142">
    <property type="entry name" value="MADS-box/MEF2_TF"/>
</dbReference>
<accession>A0A803N4U7</accession>
<dbReference type="Gene3D" id="3.40.1810.10">
    <property type="entry name" value="Transcription factor, MADS-box"/>
    <property type="match status" value="1"/>
</dbReference>
<dbReference type="GO" id="GO:0045944">
    <property type="term" value="P:positive regulation of transcription by RNA polymerase II"/>
    <property type="evidence" value="ECO:0007669"/>
    <property type="project" value="InterPro"/>
</dbReference>
<dbReference type="GO" id="GO:0005634">
    <property type="term" value="C:nucleus"/>
    <property type="evidence" value="ECO:0007669"/>
    <property type="project" value="UniProtKB-SubCell"/>
</dbReference>
<evidence type="ECO:0000313" key="7">
    <source>
        <dbReference type="EnsemblPlants" id="AUR62040464-RA:cds"/>
    </source>
</evidence>
<evidence type="ECO:0000256" key="5">
    <source>
        <dbReference type="ARBA" id="ARBA00023242"/>
    </source>
</evidence>
<proteinExistence type="predicted"/>
<dbReference type="GO" id="GO:0000987">
    <property type="term" value="F:cis-regulatory region sequence-specific DNA binding"/>
    <property type="evidence" value="ECO:0007669"/>
    <property type="project" value="InterPro"/>
</dbReference>
<dbReference type="GO" id="GO:0046983">
    <property type="term" value="F:protein dimerization activity"/>
    <property type="evidence" value="ECO:0007669"/>
    <property type="project" value="InterPro"/>
</dbReference>
<keyword evidence="5" id="KW-0539">Nucleus</keyword>
<keyword evidence="3" id="KW-0238">DNA-binding</keyword>
<evidence type="ECO:0000256" key="1">
    <source>
        <dbReference type="ARBA" id="ARBA00004123"/>
    </source>
</evidence>
<feature type="domain" description="MADS-box" evidence="6">
    <location>
        <begin position="1"/>
        <end position="48"/>
    </location>
</feature>
<evidence type="ECO:0000256" key="3">
    <source>
        <dbReference type="ARBA" id="ARBA00023125"/>
    </source>
</evidence>
<dbReference type="InterPro" id="IPR033897">
    <property type="entry name" value="SRF-like_MADS-box"/>
</dbReference>
<evidence type="ECO:0000313" key="8">
    <source>
        <dbReference type="Proteomes" id="UP000596660"/>
    </source>
</evidence>
<keyword evidence="2" id="KW-0805">Transcription regulation</keyword>